<dbReference type="PANTHER" id="PTHR32305:SF15">
    <property type="entry name" value="PROTEIN RHSA-RELATED"/>
    <property type="match status" value="1"/>
</dbReference>
<dbReference type="InterPro" id="IPR022385">
    <property type="entry name" value="Rhs_assc_core"/>
</dbReference>
<dbReference type="NCBIfam" id="TIGR03696">
    <property type="entry name" value="Rhs_assc_core"/>
    <property type="match status" value="1"/>
</dbReference>
<dbReference type="InterPro" id="IPR050708">
    <property type="entry name" value="T6SS_VgrG/RHS"/>
</dbReference>
<evidence type="ECO:0000313" key="4">
    <source>
        <dbReference type="EMBL" id="ECK9504167.1"/>
    </source>
</evidence>
<dbReference type="Pfam" id="PF03527">
    <property type="entry name" value="RHS"/>
    <property type="match status" value="1"/>
</dbReference>
<feature type="compositionally biased region" description="Polar residues" evidence="2">
    <location>
        <begin position="323"/>
        <end position="333"/>
    </location>
</feature>
<dbReference type="Gene3D" id="2.180.10.10">
    <property type="entry name" value="RHS repeat-associated core"/>
    <property type="match status" value="1"/>
</dbReference>
<dbReference type="AlphaFoldDB" id="A0A5Y7ANQ8"/>
<dbReference type="EMBL" id="AAJEDC010000030">
    <property type="protein sequence ID" value="ECK9504167.1"/>
    <property type="molecule type" value="Genomic_DNA"/>
</dbReference>
<gene>
    <name evidence="4" type="ORF">CFSAN000522_23335</name>
</gene>
<reference evidence="4 5" key="1">
    <citation type="submission" date="2019-05" db="EMBL/GenBank/DDBJ databases">
        <authorList>
            <consortium name="GenomeTrakr network: Whole genome sequencing for foodborne pathogen traceback"/>
        </authorList>
    </citation>
    <scope>NUCLEOTIDE SEQUENCE [LARGE SCALE GENOMIC DNA]</scope>
    <source>
        <strain evidence="4 5">CFSAN000522</strain>
    </source>
</reference>
<name>A0A5Y7ANQ8_SALIN</name>
<evidence type="ECO:0000256" key="2">
    <source>
        <dbReference type="SAM" id="MobiDB-lite"/>
    </source>
</evidence>
<dbReference type="InterPro" id="IPR001826">
    <property type="entry name" value="RHS"/>
</dbReference>
<proteinExistence type="inferred from homology"/>
<evidence type="ECO:0000313" key="5">
    <source>
        <dbReference type="Proteomes" id="UP000427205"/>
    </source>
</evidence>
<accession>A0A5Y7ANQ8</accession>
<protein>
    <submittedName>
        <fullName evidence="4">RHS repeat protein</fullName>
    </submittedName>
</protein>
<feature type="region of interest" description="Disordered" evidence="2">
    <location>
        <begin position="315"/>
        <end position="372"/>
    </location>
</feature>
<comment type="similarity">
    <text evidence="1">Belongs to the RHS family.</text>
</comment>
<evidence type="ECO:0000259" key="3">
    <source>
        <dbReference type="Pfam" id="PF03527"/>
    </source>
</evidence>
<dbReference type="Proteomes" id="UP000427205">
    <property type="component" value="Unassembled WGS sequence"/>
</dbReference>
<comment type="caution">
    <text evidence="4">The sequence shown here is derived from an EMBL/GenBank/DDBJ whole genome shotgun (WGS) entry which is preliminary data.</text>
</comment>
<dbReference type="PRINTS" id="PR00394">
    <property type="entry name" value="RHSPROTEIN"/>
</dbReference>
<evidence type="ECO:0000256" key="1">
    <source>
        <dbReference type="ARBA" id="ARBA00009455"/>
    </source>
</evidence>
<organism evidence="4 5">
    <name type="scientific">Salmonella enterica subsp. enterica serovar Infantis str. CFSAN000522</name>
    <dbReference type="NCBI Taxonomy" id="1299258"/>
    <lineage>
        <taxon>Bacteria</taxon>
        <taxon>Pseudomonadati</taxon>
        <taxon>Pseudomonadota</taxon>
        <taxon>Gammaproteobacteria</taxon>
        <taxon>Enterobacterales</taxon>
        <taxon>Enterobacteriaceae</taxon>
        <taxon>Salmonella</taxon>
    </lineage>
</organism>
<feature type="domain" description="RHS protein conserved region" evidence="3">
    <location>
        <begin position="121"/>
        <end position="157"/>
    </location>
</feature>
<sequence length="506" mass="54847">MTWYGWSGDRLVTAQTERSRIQTVYEGGGFTPLVRVETATAALTTVRSRRSLAEKLQAEGSEDGAGVVFPAGLVRRLDSLEAELRAGKVSGESRAWLAQCGLTAEQMAGQLEECAEPERKIHLYHCDHRGLPVALINSEGAREWSAEYDVWGNRQKEENPEGLEQLLRLPGQQYDEETGLYYNRYRYYNPEQGRYITQDPIGLRGGWNLYAYPLNPVSGTDPLGLMTDALPLNMGPAAGIGGTFAAGSEALAAAATDVMTFASPVAIVVAPMAYDYIYNGGKGMKALDDAQTLKSQALMCYYTDTCPAALRKKTDEKPVNHTGGDQSAPQLPNDTGGDQLPPPLACDTGHDGGLNGTDLTLPGYGEDPVDLGPNHTGTPADVPDVPNVMISDGDIGNDSAQGLIGVDFEDYLHEHLGGKGNFKSGGREFDGAYGTDDSIWYEAKSGRYWQDRAQPGKGFDKFKSDVGDHARIARANGASFEVYSNTPIPEHVKGWLDSKDIPYKEF</sequence>
<dbReference type="PANTHER" id="PTHR32305">
    <property type="match status" value="1"/>
</dbReference>